<comment type="caution">
    <text evidence="2">The sequence shown here is derived from an EMBL/GenBank/DDBJ whole genome shotgun (WGS) entry which is preliminary data.</text>
</comment>
<feature type="transmembrane region" description="Helical" evidence="1">
    <location>
        <begin position="80"/>
        <end position="106"/>
    </location>
</feature>
<evidence type="ECO:0000313" key="2">
    <source>
        <dbReference type="EMBL" id="MCY0967095.1"/>
    </source>
</evidence>
<gene>
    <name evidence="2" type="ORF">OUO13_18095</name>
</gene>
<keyword evidence="1" id="KW-0812">Transmembrane</keyword>
<reference evidence="2" key="1">
    <citation type="submission" date="2022-11" db="EMBL/GenBank/DDBJ databases">
        <title>Parathalassolutuus dongxingensis gen. nov., sp. nov., a novel member of family Oceanospirillaceae isolated from a coastal shrimp pond in Guangxi, China.</title>
        <authorList>
            <person name="Chen H."/>
        </authorList>
    </citation>
    <scope>NUCLEOTIDE SEQUENCE</scope>
    <source>
        <strain evidence="2">G-43</strain>
    </source>
</reference>
<keyword evidence="3" id="KW-1185">Reference proteome</keyword>
<sequence>MRGSLYSTWYRYSLVFQAGTLTLGMTWLLMWYGANLYIAGDMLLPLILIAGLLLFVGGCLFTIAWPAYLLCGLRNRRIPWFLTTLWILAGFVQPPLGPFLAAFQIWCLWKLYQQSPIHTRMLYDQTPPSE</sequence>
<dbReference type="AlphaFoldDB" id="A0A9X3EH42"/>
<protein>
    <submittedName>
        <fullName evidence="2">Uncharacterized protein</fullName>
    </submittedName>
</protein>
<accession>A0A9X3EH42</accession>
<keyword evidence="1" id="KW-0472">Membrane</keyword>
<organism evidence="2 3">
    <name type="scientific">Parathalassolituus penaei</name>
    <dbReference type="NCBI Taxonomy" id="2997323"/>
    <lineage>
        <taxon>Bacteria</taxon>
        <taxon>Pseudomonadati</taxon>
        <taxon>Pseudomonadota</taxon>
        <taxon>Gammaproteobacteria</taxon>
        <taxon>Oceanospirillales</taxon>
        <taxon>Oceanospirillaceae</taxon>
        <taxon>Parathalassolituus</taxon>
    </lineage>
</organism>
<evidence type="ECO:0000313" key="3">
    <source>
        <dbReference type="Proteomes" id="UP001150830"/>
    </source>
</evidence>
<feature type="transmembrane region" description="Helical" evidence="1">
    <location>
        <begin position="46"/>
        <end position="68"/>
    </location>
</feature>
<dbReference type="RefSeq" id="WP_283175300.1">
    <property type="nucleotide sequence ID" value="NZ_JAPNOA010000058.1"/>
</dbReference>
<name>A0A9X3EH42_9GAMM</name>
<feature type="transmembrane region" description="Helical" evidence="1">
    <location>
        <begin position="12"/>
        <end position="34"/>
    </location>
</feature>
<evidence type="ECO:0000256" key="1">
    <source>
        <dbReference type="SAM" id="Phobius"/>
    </source>
</evidence>
<dbReference type="EMBL" id="JAPNOA010000058">
    <property type="protein sequence ID" value="MCY0967095.1"/>
    <property type="molecule type" value="Genomic_DNA"/>
</dbReference>
<dbReference type="Proteomes" id="UP001150830">
    <property type="component" value="Unassembled WGS sequence"/>
</dbReference>
<proteinExistence type="predicted"/>
<keyword evidence="1" id="KW-1133">Transmembrane helix</keyword>